<evidence type="ECO:0000256" key="7">
    <source>
        <dbReference type="ARBA" id="ARBA00022840"/>
    </source>
</evidence>
<dbReference type="PANTHER" id="PTHR43514:SF4">
    <property type="entry name" value="ABC TRANSPORTER I FAMILY MEMBER 10"/>
    <property type="match status" value="1"/>
</dbReference>
<dbReference type="EMBL" id="VCMV01000014">
    <property type="protein sequence ID" value="KAB0267055.1"/>
    <property type="molecule type" value="Genomic_DNA"/>
</dbReference>
<evidence type="ECO:0000313" key="14">
    <source>
        <dbReference type="Proteomes" id="UP000325684"/>
    </source>
</evidence>
<name>A0A5N3PBQ5_9HYPH</name>
<dbReference type="PROSITE" id="PS00211">
    <property type="entry name" value="ABC_TRANSPORTER_1"/>
    <property type="match status" value="1"/>
</dbReference>
<feature type="domain" description="ABC transporter" evidence="11">
    <location>
        <begin position="2"/>
        <end position="233"/>
    </location>
</feature>
<dbReference type="InterPro" id="IPR003593">
    <property type="entry name" value="AAA+_ATPase"/>
</dbReference>
<dbReference type="GO" id="GO:0016887">
    <property type="term" value="F:ATP hydrolysis activity"/>
    <property type="evidence" value="ECO:0007669"/>
    <property type="project" value="InterPro"/>
</dbReference>
<dbReference type="SUPFAM" id="SSF50331">
    <property type="entry name" value="MOP-like"/>
    <property type="match status" value="1"/>
</dbReference>
<comment type="similarity">
    <text evidence="1">Belongs to the ABC transporter superfamily.</text>
</comment>
<dbReference type="InterPro" id="IPR011868">
    <property type="entry name" value="ModC_ABC_ATP-bd"/>
</dbReference>
<dbReference type="InterPro" id="IPR004606">
    <property type="entry name" value="Mop_domain"/>
</dbReference>
<protein>
    <submittedName>
        <fullName evidence="13">Molybdenum ABC transporter ATP-binding protein</fullName>
    </submittedName>
</protein>
<keyword evidence="4 10" id="KW-0500">Molybdenum</keyword>
<accession>A0A5N3PBQ5</accession>
<dbReference type="RefSeq" id="WP_150944488.1">
    <property type="nucleotide sequence ID" value="NZ_VCMV01000014.1"/>
</dbReference>
<dbReference type="PROSITE" id="PS50893">
    <property type="entry name" value="ABC_TRANSPORTER_2"/>
    <property type="match status" value="1"/>
</dbReference>
<dbReference type="AlphaFoldDB" id="A0A5N3PBQ5"/>
<dbReference type="SMART" id="SM00382">
    <property type="entry name" value="AAA"/>
    <property type="match status" value="1"/>
</dbReference>
<feature type="domain" description="Mop" evidence="12">
    <location>
        <begin position="293"/>
        <end position="358"/>
    </location>
</feature>
<dbReference type="Gene3D" id="3.40.50.300">
    <property type="entry name" value="P-loop containing nucleotide triphosphate hydrolases"/>
    <property type="match status" value="1"/>
</dbReference>
<dbReference type="NCBIfam" id="TIGR02142">
    <property type="entry name" value="modC_ABC"/>
    <property type="match status" value="1"/>
</dbReference>
<keyword evidence="9" id="KW-0472">Membrane</keyword>
<dbReference type="PROSITE" id="PS51866">
    <property type="entry name" value="MOP"/>
    <property type="match status" value="1"/>
</dbReference>
<evidence type="ECO:0000256" key="4">
    <source>
        <dbReference type="ARBA" id="ARBA00022505"/>
    </source>
</evidence>
<proteinExistence type="inferred from homology"/>
<evidence type="ECO:0000256" key="6">
    <source>
        <dbReference type="ARBA" id="ARBA00022741"/>
    </source>
</evidence>
<dbReference type="GO" id="GO:0005524">
    <property type="term" value="F:ATP binding"/>
    <property type="evidence" value="ECO:0007669"/>
    <property type="project" value="UniProtKB-KW"/>
</dbReference>
<keyword evidence="7 13" id="KW-0067">ATP-binding</keyword>
<evidence type="ECO:0000256" key="8">
    <source>
        <dbReference type="ARBA" id="ARBA00022967"/>
    </source>
</evidence>
<evidence type="ECO:0000256" key="3">
    <source>
        <dbReference type="ARBA" id="ARBA00022475"/>
    </source>
</evidence>
<dbReference type="Pfam" id="PF03459">
    <property type="entry name" value="TOBE"/>
    <property type="match status" value="1"/>
</dbReference>
<evidence type="ECO:0000259" key="11">
    <source>
        <dbReference type="PROSITE" id="PS50893"/>
    </source>
</evidence>
<dbReference type="Gene3D" id="2.40.50.100">
    <property type="match status" value="1"/>
</dbReference>
<evidence type="ECO:0000313" key="13">
    <source>
        <dbReference type="EMBL" id="KAB0267055.1"/>
    </source>
</evidence>
<dbReference type="InterPro" id="IPR005116">
    <property type="entry name" value="Transp-assoc_OB_typ1"/>
</dbReference>
<keyword evidence="14" id="KW-1185">Reference proteome</keyword>
<gene>
    <name evidence="13" type="primary">modC</name>
    <name evidence="13" type="ORF">FEZ63_11525</name>
</gene>
<dbReference type="InterPro" id="IPR003439">
    <property type="entry name" value="ABC_transporter-like_ATP-bd"/>
</dbReference>
<keyword evidence="6" id="KW-0547">Nucleotide-binding</keyword>
<dbReference type="GO" id="GO:0015098">
    <property type="term" value="F:molybdate ion transmembrane transporter activity"/>
    <property type="evidence" value="ECO:0007669"/>
    <property type="project" value="InterPro"/>
</dbReference>
<keyword evidence="3" id="KW-1003">Cell membrane</keyword>
<evidence type="ECO:0000259" key="12">
    <source>
        <dbReference type="PROSITE" id="PS51866"/>
    </source>
</evidence>
<dbReference type="InterPro" id="IPR017871">
    <property type="entry name" value="ABC_transporter-like_CS"/>
</dbReference>
<dbReference type="GO" id="GO:0140359">
    <property type="term" value="F:ABC-type transporter activity"/>
    <property type="evidence" value="ECO:0007669"/>
    <property type="project" value="InterPro"/>
</dbReference>
<evidence type="ECO:0000256" key="10">
    <source>
        <dbReference type="PROSITE-ProRule" id="PRU01213"/>
    </source>
</evidence>
<keyword evidence="5" id="KW-0997">Cell inner membrane</keyword>
<dbReference type="PANTHER" id="PTHR43514">
    <property type="entry name" value="ABC TRANSPORTER I FAMILY MEMBER 10"/>
    <property type="match status" value="1"/>
</dbReference>
<keyword evidence="8" id="KW-1278">Translocase</keyword>
<evidence type="ECO:0000256" key="5">
    <source>
        <dbReference type="ARBA" id="ARBA00022519"/>
    </source>
</evidence>
<dbReference type="InterPro" id="IPR050334">
    <property type="entry name" value="Molybdenum_import_ModC"/>
</dbReference>
<evidence type="ECO:0000256" key="9">
    <source>
        <dbReference type="ARBA" id="ARBA00023136"/>
    </source>
</evidence>
<organism evidence="13 14">
    <name type="scientific">Microvirga brassicacearum</name>
    <dbReference type="NCBI Taxonomy" id="2580413"/>
    <lineage>
        <taxon>Bacteria</taxon>
        <taxon>Pseudomonadati</taxon>
        <taxon>Pseudomonadota</taxon>
        <taxon>Alphaproteobacteria</taxon>
        <taxon>Hyphomicrobiales</taxon>
        <taxon>Methylobacteriaceae</taxon>
        <taxon>Microvirga</taxon>
    </lineage>
</organism>
<evidence type="ECO:0000256" key="2">
    <source>
        <dbReference type="ARBA" id="ARBA00022448"/>
    </source>
</evidence>
<dbReference type="Proteomes" id="UP000325684">
    <property type="component" value="Unassembled WGS sequence"/>
</dbReference>
<sequence length="367" mass="39531">MSLDVDVRHQQGGFTLQAKFQSDGRLTALFGRSGAGKSTLINVIGGLIHPVRGRIVVNGRILFDSTQRISIPRHRRRIGCVFQEGRLFPHLNVRQNLLFGRWFTPIARRVTRLDDVVSLLGIEQLLGRRPVTLSGGEKQRVAIGRALLADPELLLMDEPLASLDDERKAEIYPYIERLRDDGHVPIVFVTHSVAEIARLATSIVVLTDGQVTASGPAADILRNSSLFSQFGPAEAGAVIDAHVLAQDDEFSLTVLQAKSGTLTVPRLARTIGASLRLRLRARDVMVSLEKPQALSALNVLPGHIVALETSGASVDVTIDCAGDLVVARLTRKSVHDLGLRPGLAVHAIIKGVAFEGDAAAVPPASSP</sequence>
<dbReference type="InterPro" id="IPR008995">
    <property type="entry name" value="Mo/tungstate-bd_C_term_dom"/>
</dbReference>
<reference evidence="13 14" key="1">
    <citation type="journal article" date="2019" name="Microorganisms">
        <title>Genome Insights into the Novel Species Microvirga brassicacearum, a Rapeseed Endophyte with Biotechnological Potential.</title>
        <authorList>
            <person name="Jimenez-Gomez A."/>
            <person name="Saati-Santamaria Z."/>
            <person name="Igual J.M."/>
            <person name="Rivas R."/>
            <person name="Mateos P.F."/>
            <person name="Garcia-Fraile P."/>
        </authorList>
    </citation>
    <scope>NUCLEOTIDE SEQUENCE [LARGE SCALE GENOMIC DNA]</scope>
    <source>
        <strain evidence="13 14">CDVBN77</strain>
    </source>
</reference>
<keyword evidence="2" id="KW-0813">Transport</keyword>
<evidence type="ECO:0000256" key="1">
    <source>
        <dbReference type="ARBA" id="ARBA00005417"/>
    </source>
</evidence>
<dbReference type="Pfam" id="PF00005">
    <property type="entry name" value="ABC_tran"/>
    <property type="match status" value="1"/>
</dbReference>
<dbReference type="OrthoDB" id="9802264at2"/>
<dbReference type="InterPro" id="IPR027417">
    <property type="entry name" value="P-loop_NTPase"/>
</dbReference>
<dbReference type="SUPFAM" id="SSF52540">
    <property type="entry name" value="P-loop containing nucleoside triphosphate hydrolases"/>
    <property type="match status" value="1"/>
</dbReference>
<comment type="caution">
    <text evidence="13">The sequence shown here is derived from an EMBL/GenBank/DDBJ whole genome shotgun (WGS) entry which is preliminary data.</text>
</comment>
<dbReference type="GO" id="GO:0016020">
    <property type="term" value="C:membrane"/>
    <property type="evidence" value="ECO:0007669"/>
    <property type="project" value="InterPro"/>
</dbReference>